<proteinExistence type="predicted"/>
<gene>
    <name evidence="5" type="ORF">J9259_03645</name>
    <name evidence="6" type="ORF">KIY12_04560</name>
</gene>
<accession>A0A8J7YNU9</accession>
<evidence type="ECO:0000313" key="7">
    <source>
        <dbReference type="Proteomes" id="UP000716004"/>
    </source>
</evidence>
<dbReference type="GO" id="GO:0003924">
    <property type="term" value="F:GTPase activity"/>
    <property type="evidence" value="ECO:0007669"/>
    <property type="project" value="InterPro"/>
</dbReference>
<dbReference type="InterPro" id="IPR004095">
    <property type="entry name" value="TGS"/>
</dbReference>
<reference evidence="5" key="1">
    <citation type="submission" date="2021-04" db="EMBL/GenBank/DDBJ databases">
        <title>Genomic insights into ecological role and evolution of a novel Thermoplasmata order Candidatus Sysuiplasmatales.</title>
        <authorList>
            <person name="Yuan Y."/>
        </authorList>
    </citation>
    <scope>NUCLEOTIDE SEQUENCE</scope>
    <source>
        <strain evidence="6">TUT19-bin139</strain>
        <strain evidence="5">YP2-bin.285</strain>
    </source>
</reference>
<dbReference type="InterPro" id="IPR027417">
    <property type="entry name" value="P-loop_NTPase"/>
</dbReference>
<dbReference type="PROSITE" id="PS51710">
    <property type="entry name" value="G_OBG"/>
    <property type="match status" value="1"/>
</dbReference>
<evidence type="ECO:0000259" key="4">
    <source>
        <dbReference type="PROSITE" id="PS51880"/>
    </source>
</evidence>
<dbReference type="PANTHER" id="PTHR43127">
    <property type="entry name" value="DEVELOPMENTALLY-REGULATED GTP-BINDING PROTEIN 2"/>
    <property type="match status" value="1"/>
</dbReference>
<dbReference type="InterPro" id="IPR045001">
    <property type="entry name" value="DRG"/>
</dbReference>
<dbReference type="InterPro" id="IPR005225">
    <property type="entry name" value="Small_GTP-bd"/>
</dbReference>
<dbReference type="CDD" id="cd01666">
    <property type="entry name" value="TGS_DRG"/>
    <property type="match status" value="1"/>
</dbReference>
<dbReference type="InterPro" id="IPR012676">
    <property type="entry name" value="TGS-like"/>
</dbReference>
<dbReference type="SUPFAM" id="SSF81271">
    <property type="entry name" value="TGS-like"/>
    <property type="match status" value="1"/>
</dbReference>
<dbReference type="Gene3D" id="3.10.20.30">
    <property type="match status" value="1"/>
</dbReference>
<dbReference type="InterPro" id="IPR006073">
    <property type="entry name" value="GTP-bd"/>
</dbReference>
<dbReference type="Proteomes" id="UP000716004">
    <property type="component" value="Unassembled WGS sequence"/>
</dbReference>
<dbReference type="Pfam" id="PF01926">
    <property type="entry name" value="MMR_HSR1"/>
    <property type="match status" value="1"/>
</dbReference>
<dbReference type="AlphaFoldDB" id="A0A8J7YNU9"/>
<dbReference type="Pfam" id="PF02824">
    <property type="entry name" value="TGS"/>
    <property type="match status" value="1"/>
</dbReference>
<dbReference type="InterPro" id="IPR031167">
    <property type="entry name" value="G_OBG"/>
</dbReference>
<dbReference type="EMBL" id="JAHEAC010000031">
    <property type="protein sequence ID" value="MBX8643979.1"/>
    <property type="molecule type" value="Genomic_DNA"/>
</dbReference>
<feature type="domain" description="TGS" evidence="4">
    <location>
        <begin position="289"/>
        <end position="364"/>
    </location>
</feature>
<keyword evidence="1" id="KW-0547">Nucleotide-binding</keyword>
<dbReference type="PROSITE" id="PS51880">
    <property type="entry name" value="TGS"/>
    <property type="match status" value="1"/>
</dbReference>
<dbReference type="InterPro" id="IPR031662">
    <property type="entry name" value="GTP-binding_2"/>
</dbReference>
<dbReference type="PRINTS" id="PR00326">
    <property type="entry name" value="GTP1OBG"/>
</dbReference>
<evidence type="ECO:0000256" key="2">
    <source>
        <dbReference type="ARBA" id="ARBA00023134"/>
    </source>
</evidence>
<feature type="domain" description="OBG-type G" evidence="3">
    <location>
        <begin position="63"/>
        <end position="289"/>
    </location>
</feature>
<dbReference type="Proteomes" id="UP000750197">
    <property type="component" value="Unassembled WGS sequence"/>
</dbReference>
<comment type="caution">
    <text evidence="5">The sequence shown here is derived from an EMBL/GenBank/DDBJ whole genome shotgun (WGS) entry which is preliminary data.</text>
</comment>
<dbReference type="GO" id="GO:0005525">
    <property type="term" value="F:GTP binding"/>
    <property type="evidence" value="ECO:0007669"/>
    <property type="project" value="UniProtKB-KW"/>
</dbReference>
<evidence type="ECO:0000256" key="1">
    <source>
        <dbReference type="ARBA" id="ARBA00022741"/>
    </source>
</evidence>
<dbReference type="Gene3D" id="3.40.50.300">
    <property type="entry name" value="P-loop containing nucleotide triphosphate hydrolases"/>
    <property type="match status" value="2"/>
</dbReference>
<dbReference type="SUPFAM" id="SSF52540">
    <property type="entry name" value="P-loop containing nucleoside triphosphate hydrolases"/>
    <property type="match status" value="1"/>
</dbReference>
<dbReference type="InterPro" id="IPR012675">
    <property type="entry name" value="Beta-grasp_dom_sf"/>
</dbReference>
<dbReference type="EMBL" id="JAGVSJ010000006">
    <property type="protein sequence ID" value="MBX8631601.1"/>
    <property type="molecule type" value="Genomic_DNA"/>
</dbReference>
<protein>
    <submittedName>
        <fullName evidence="5">GTP-binding protein</fullName>
    </submittedName>
</protein>
<evidence type="ECO:0000259" key="3">
    <source>
        <dbReference type="PROSITE" id="PS51710"/>
    </source>
</evidence>
<evidence type="ECO:0000313" key="6">
    <source>
        <dbReference type="EMBL" id="MBX8643979.1"/>
    </source>
</evidence>
<sequence length="366" mass="40488">MPNIEEQIREIEEEIKNTPYNKKSQHHIGLLKAKMARLRMESEKRKSSGGTAEGYAVRKSGNATVALVGFPSVGKSTVLNRITNAESEVGAYAFTTLTVIPGLMEYKGAKIQILDLPGLIKDASRGKGRGREVISVVRTSDLIVLMVDVFENNVSVLLNELHASGIRTNTEKPNISISRKPRGGISVNFTVKNTKLTERDVKSILGEFQIYNADVVIREDADDDRLIDAITGNRTYVKAFLCINKLDLASEATVSGLREKYASLDPIAISAEKGVGLDELKEKIYRKLSFIRVYMKPPGREADMKEPMLIRGGSTIGEICDSLHRDLRRKFRYAIIWGPSSRFPGQTVGVDHAVADGDIISIIARR</sequence>
<dbReference type="CDD" id="cd01896">
    <property type="entry name" value="DRG"/>
    <property type="match status" value="1"/>
</dbReference>
<dbReference type="NCBIfam" id="TIGR00231">
    <property type="entry name" value="small_GTP"/>
    <property type="match status" value="1"/>
</dbReference>
<organism evidence="5 7">
    <name type="scientific">Candidatus Sysuiplasma superficiale</name>
    <dbReference type="NCBI Taxonomy" id="2823368"/>
    <lineage>
        <taxon>Archaea</taxon>
        <taxon>Methanobacteriati</taxon>
        <taxon>Thermoplasmatota</taxon>
        <taxon>Thermoplasmata</taxon>
        <taxon>Candidatus Sysuiplasmatales</taxon>
        <taxon>Candidatus Sysuiplasmataceae</taxon>
        <taxon>Candidatus Sysuiplasma</taxon>
    </lineage>
</organism>
<name>A0A8J7YNU9_9ARCH</name>
<dbReference type="Pfam" id="PF16897">
    <property type="entry name" value="MMR_HSR1_Xtn"/>
    <property type="match status" value="1"/>
</dbReference>
<evidence type="ECO:0000313" key="5">
    <source>
        <dbReference type="EMBL" id="MBX8631601.1"/>
    </source>
</evidence>
<keyword evidence="2" id="KW-0342">GTP-binding</keyword>